<comment type="subcellular location">
    <subcellularLocation>
        <location evidence="1">Membrane</location>
        <topology evidence="1">Multi-pass membrane protein</topology>
    </subcellularLocation>
</comment>
<accession>A0ABU7RG47</accession>
<dbReference type="RefSeq" id="WP_330974384.1">
    <property type="nucleotide sequence ID" value="NZ_JAZGLY010000003.1"/>
</dbReference>
<dbReference type="Pfam" id="PF13564">
    <property type="entry name" value="DoxX_2"/>
    <property type="match status" value="1"/>
</dbReference>
<dbReference type="Proteomes" id="UP001357452">
    <property type="component" value="Unassembled WGS sequence"/>
</dbReference>
<keyword evidence="2 5" id="KW-0812">Transmembrane</keyword>
<keyword evidence="4 5" id="KW-0472">Membrane</keyword>
<dbReference type="EMBL" id="JAZGLY010000003">
    <property type="protein sequence ID" value="MEE6186975.1"/>
    <property type="molecule type" value="Genomic_DNA"/>
</dbReference>
<keyword evidence="3 5" id="KW-1133">Transmembrane helix</keyword>
<protein>
    <submittedName>
        <fullName evidence="6">DoxX family protein</fullName>
    </submittedName>
</protein>
<evidence type="ECO:0000256" key="2">
    <source>
        <dbReference type="ARBA" id="ARBA00022692"/>
    </source>
</evidence>
<reference evidence="6 7" key="1">
    <citation type="submission" date="2024-01" db="EMBL/GenBank/DDBJ databases">
        <title>Niabella digestum sp. nov., isolated from waste digestion system.</title>
        <authorList>
            <person name="Zhang L."/>
        </authorList>
    </citation>
    <scope>NUCLEOTIDE SEQUENCE [LARGE SCALE GENOMIC DNA]</scope>
    <source>
        <strain evidence="6 7">A18</strain>
    </source>
</reference>
<feature type="transmembrane region" description="Helical" evidence="5">
    <location>
        <begin position="94"/>
        <end position="113"/>
    </location>
</feature>
<keyword evidence="7" id="KW-1185">Reference proteome</keyword>
<feature type="transmembrane region" description="Helical" evidence="5">
    <location>
        <begin position="70"/>
        <end position="88"/>
    </location>
</feature>
<feature type="transmembrane region" description="Helical" evidence="5">
    <location>
        <begin position="9"/>
        <end position="27"/>
    </location>
</feature>
<feature type="transmembrane region" description="Helical" evidence="5">
    <location>
        <begin position="47"/>
        <end position="65"/>
    </location>
</feature>
<proteinExistence type="predicted"/>
<dbReference type="InterPro" id="IPR032808">
    <property type="entry name" value="DoxX"/>
</dbReference>
<evidence type="ECO:0000313" key="7">
    <source>
        <dbReference type="Proteomes" id="UP001357452"/>
    </source>
</evidence>
<evidence type="ECO:0000313" key="6">
    <source>
        <dbReference type="EMBL" id="MEE6186975.1"/>
    </source>
</evidence>
<name>A0ABU7RG47_9BACT</name>
<comment type="caution">
    <text evidence="6">The sequence shown here is derived from an EMBL/GenBank/DDBJ whole genome shotgun (WGS) entry which is preliminary data.</text>
</comment>
<evidence type="ECO:0000256" key="4">
    <source>
        <dbReference type="ARBA" id="ARBA00023136"/>
    </source>
</evidence>
<sequence>MQTKFAKIAGWILTFLLSFLFIMSAYLKLSQNETAIAQAEYFGINAKTYLLIGIVEMVSLILFIIPRTGVLGTLMLAAYLGGAIATHLQHQQPIVIPVLTQTLLWVTAVIRFPEVKYRLMRSML</sequence>
<gene>
    <name evidence="6" type="ORF">V2H41_06790</name>
</gene>
<evidence type="ECO:0000256" key="1">
    <source>
        <dbReference type="ARBA" id="ARBA00004141"/>
    </source>
</evidence>
<evidence type="ECO:0000256" key="3">
    <source>
        <dbReference type="ARBA" id="ARBA00022989"/>
    </source>
</evidence>
<organism evidence="6 7">
    <name type="scientific">Niabella digestorum</name>
    <dbReference type="NCBI Taxonomy" id="3117701"/>
    <lineage>
        <taxon>Bacteria</taxon>
        <taxon>Pseudomonadati</taxon>
        <taxon>Bacteroidota</taxon>
        <taxon>Chitinophagia</taxon>
        <taxon>Chitinophagales</taxon>
        <taxon>Chitinophagaceae</taxon>
        <taxon>Niabella</taxon>
    </lineage>
</organism>
<evidence type="ECO:0000256" key="5">
    <source>
        <dbReference type="SAM" id="Phobius"/>
    </source>
</evidence>